<keyword evidence="5 7" id="KW-1133">Transmembrane helix</keyword>
<feature type="transmembrane region" description="Helical" evidence="7">
    <location>
        <begin position="198"/>
        <end position="219"/>
    </location>
</feature>
<evidence type="ECO:0000256" key="4">
    <source>
        <dbReference type="ARBA" id="ARBA00022692"/>
    </source>
</evidence>
<feature type="transmembrane region" description="Helical" evidence="7">
    <location>
        <begin position="304"/>
        <end position="323"/>
    </location>
</feature>
<keyword evidence="2" id="KW-0813">Transport</keyword>
<keyword evidence="6 7" id="KW-0472">Membrane</keyword>
<keyword evidence="3" id="KW-1003">Cell membrane</keyword>
<feature type="transmembrane region" description="Helical" evidence="7">
    <location>
        <begin position="124"/>
        <end position="153"/>
    </location>
</feature>
<feature type="transmembrane region" description="Helical" evidence="7">
    <location>
        <begin position="174"/>
        <end position="192"/>
    </location>
</feature>
<dbReference type="CDD" id="cd06173">
    <property type="entry name" value="MFS_MefA_like"/>
    <property type="match status" value="1"/>
</dbReference>
<feature type="transmembrane region" description="Helical" evidence="7">
    <location>
        <begin position="98"/>
        <end position="118"/>
    </location>
</feature>
<gene>
    <name evidence="8" type="ORF">ACFP3U_34865</name>
</gene>
<dbReference type="Proteomes" id="UP001595975">
    <property type="component" value="Unassembled WGS sequence"/>
</dbReference>
<feature type="transmembrane region" description="Helical" evidence="7">
    <location>
        <begin position="394"/>
        <end position="412"/>
    </location>
</feature>
<protein>
    <submittedName>
        <fullName evidence="8">MFS transporter</fullName>
    </submittedName>
</protein>
<accession>A0ABW0XCM2</accession>
<dbReference type="PANTHER" id="PTHR23513">
    <property type="entry name" value="INTEGRAL MEMBRANE EFFLUX PROTEIN-RELATED"/>
    <property type="match status" value="1"/>
</dbReference>
<dbReference type="InterPro" id="IPR036259">
    <property type="entry name" value="MFS_trans_sf"/>
</dbReference>
<comment type="subcellular location">
    <subcellularLocation>
        <location evidence="1">Cell membrane</location>
        <topology evidence="1">Multi-pass membrane protein</topology>
    </subcellularLocation>
</comment>
<evidence type="ECO:0000313" key="8">
    <source>
        <dbReference type="EMBL" id="MFC5668136.1"/>
    </source>
</evidence>
<evidence type="ECO:0000256" key="3">
    <source>
        <dbReference type="ARBA" id="ARBA00022475"/>
    </source>
</evidence>
<sequence>MRLLDREAAGSVPRIGWGARVREAGAPLAIRPYRLHFTARLLSWTGSAVSPIGLAFAVLHIGGSASALGLVLAASVVPQILLLLVGGVVADRLSRARVMVWSNIVCAVAEGLAVVLLWTGAARVWHLVAMSAACGAASAFFTPAAGGIVVEVVPPEMRHAANALLKIGQNTVKVAGPALGGVLVAAFGPSWVIGWDAITFAASAVLFARIDLSAGPVKLKDRFTADLREGWDDFRSRRWLWVMVCQSALVVPVWLAGYQLLGPVYGARFLGGAAPWGAVVSGFTAGLVAGAAVALLWKPRWVGRVVCLGTGSMALPLAAMALAAPLPVLIIATAAAGTGLAISMTVWASLVQERIPADRLSRTMSYSTLGQILPVPLGYLLAGPASHAFGVRSTLAVGALVIAAAAVVSLVIRQVRWLSLAADEETTADGGELVSAARAPR</sequence>
<evidence type="ECO:0000256" key="7">
    <source>
        <dbReference type="SAM" id="Phobius"/>
    </source>
</evidence>
<keyword evidence="9" id="KW-1185">Reference proteome</keyword>
<feature type="transmembrane region" description="Helical" evidence="7">
    <location>
        <begin position="67"/>
        <end position="86"/>
    </location>
</feature>
<reference evidence="9" key="1">
    <citation type="journal article" date="2019" name="Int. J. Syst. Evol. Microbiol.">
        <title>The Global Catalogue of Microorganisms (GCM) 10K type strain sequencing project: providing services to taxonomists for standard genome sequencing and annotation.</title>
        <authorList>
            <consortium name="The Broad Institute Genomics Platform"/>
            <consortium name="The Broad Institute Genome Sequencing Center for Infectious Disease"/>
            <person name="Wu L."/>
            <person name="Ma J."/>
        </authorList>
    </citation>
    <scope>NUCLEOTIDE SEQUENCE [LARGE SCALE GENOMIC DNA]</scope>
    <source>
        <strain evidence="9">CGMCC 4.1437</strain>
    </source>
</reference>
<dbReference type="InterPro" id="IPR010290">
    <property type="entry name" value="TM_effector"/>
</dbReference>
<organism evidence="8 9">
    <name type="scientific">Kitasatospora misakiensis</name>
    <dbReference type="NCBI Taxonomy" id="67330"/>
    <lineage>
        <taxon>Bacteria</taxon>
        <taxon>Bacillati</taxon>
        <taxon>Actinomycetota</taxon>
        <taxon>Actinomycetes</taxon>
        <taxon>Kitasatosporales</taxon>
        <taxon>Streptomycetaceae</taxon>
        <taxon>Kitasatospora</taxon>
    </lineage>
</organism>
<evidence type="ECO:0000256" key="2">
    <source>
        <dbReference type="ARBA" id="ARBA00022448"/>
    </source>
</evidence>
<keyword evidence="4 7" id="KW-0812">Transmembrane</keyword>
<name>A0ABW0XCM2_9ACTN</name>
<evidence type="ECO:0000313" key="9">
    <source>
        <dbReference type="Proteomes" id="UP001595975"/>
    </source>
</evidence>
<proteinExistence type="predicted"/>
<feature type="transmembrane region" description="Helical" evidence="7">
    <location>
        <begin position="363"/>
        <end position="382"/>
    </location>
</feature>
<evidence type="ECO:0000256" key="5">
    <source>
        <dbReference type="ARBA" id="ARBA00022989"/>
    </source>
</evidence>
<dbReference type="EMBL" id="JBHSOF010000081">
    <property type="protein sequence ID" value="MFC5668136.1"/>
    <property type="molecule type" value="Genomic_DNA"/>
</dbReference>
<dbReference type="Gene3D" id="1.20.1250.20">
    <property type="entry name" value="MFS general substrate transporter like domains"/>
    <property type="match status" value="1"/>
</dbReference>
<dbReference type="Pfam" id="PF05977">
    <property type="entry name" value="MFS_3"/>
    <property type="match status" value="1"/>
</dbReference>
<feature type="transmembrane region" description="Helical" evidence="7">
    <location>
        <begin position="41"/>
        <end position="61"/>
    </location>
</feature>
<feature type="transmembrane region" description="Helical" evidence="7">
    <location>
        <begin position="329"/>
        <end position="351"/>
    </location>
</feature>
<feature type="transmembrane region" description="Helical" evidence="7">
    <location>
        <begin position="273"/>
        <end position="297"/>
    </location>
</feature>
<dbReference type="RefSeq" id="WP_380229784.1">
    <property type="nucleotide sequence ID" value="NZ_JBHSOF010000081.1"/>
</dbReference>
<dbReference type="PANTHER" id="PTHR23513:SF11">
    <property type="entry name" value="STAPHYLOFERRIN A TRANSPORTER"/>
    <property type="match status" value="1"/>
</dbReference>
<dbReference type="SUPFAM" id="SSF103473">
    <property type="entry name" value="MFS general substrate transporter"/>
    <property type="match status" value="1"/>
</dbReference>
<evidence type="ECO:0000256" key="6">
    <source>
        <dbReference type="ARBA" id="ARBA00023136"/>
    </source>
</evidence>
<comment type="caution">
    <text evidence="8">The sequence shown here is derived from an EMBL/GenBank/DDBJ whole genome shotgun (WGS) entry which is preliminary data.</text>
</comment>
<evidence type="ECO:0000256" key="1">
    <source>
        <dbReference type="ARBA" id="ARBA00004651"/>
    </source>
</evidence>
<feature type="transmembrane region" description="Helical" evidence="7">
    <location>
        <begin position="239"/>
        <end position="261"/>
    </location>
</feature>